<comment type="caution">
    <text evidence="2">The sequence shown here is derived from an EMBL/GenBank/DDBJ whole genome shotgun (WGS) entry which is preliminary data.</text>
</comment>
<dbReference type="EMBL" id="PPHD01025485">
    <property type="protein sequence ID" value="POI27092.1"/>
    <property type="molecule type" value="Genomic_DNA"/>
</dbReference>
<dbReference type="Gene3D" id="3.30.300.30">
    <property type="match status" value="1"/>
</dbReference>
<dbReference type="InterPro" id="IPR042099">
    <property type="entry name" value="ANL_N_sf"/>
</dbReference>
<evidence type="ECO:0000259" key="1">
    <source>
        <dbReference type="PROSITE" id="PS50075"/>
    </source>
</evidence>
<dbReference type="PANTHER" id="PTHR44394">
    <property type="entry name" value="BETA-ALANINE-ACTIVATING ENZYME"/>
    <property type="match status" value="1"/>
</dbReference>
<dbReference type="SUPFAM" id="SSF50998">
    <property type="entry name" value="Quinoprotein alcohol dehydrogenase-like"/>
    <property type="match status" value="1"/>
</dbReference>
<dbReference type="InterPro" id="IPR052091">
    <property type="entry name" value="Beta-ala_Activ/Resist"/>
</dbReference>
<gene>
    <name evidence="2" type="ORF">CIB84_009158</name>
</gene>
<keyword evidence="3" id="KW-1185">Reference proteome</keyword>
<dbReference type="InterPro" id="IPR011047">
    <property type="entry name" value="Quinoprotein_ADH-like_sf"/>
</dbReference>
<dbReference type="PANTHER" id="PTHR44394:SF1">
    <property type="entry name" value="BETA-ALANINE-ACTIVATING ENZYME"/>
    <property type="match status" value="1"/>
</dbReference>
<dbReference type="Gene3D" id="3.40.50.12780">
    <property type="entry name" value="N-terminal domain of ligase-like"/>
    <property type="match status" value="2"/>
</dbReference>
<dbReference type="PROSITE" id="PS50075">
    <property type="entry name" value="CARRIER"/>
    <property type="match status" value="1"/>
</dbReference>
<evidence type="ECO:0000313" key="3">
    <source>
        <dbReference type="Proteomes" id="UP000237246"/>
    </source>
</evidence>
<dbReference type="InterPro" id="IPR009081">
    <property type="entry name" value="PP-bd_ACP"/>
</dbReference>
<dbReference type="Gene3D" id="2.130.10.10">
    <property type="entry name" value="YVTN repeat-like/Quinoprotein amine dehydrogenase"/>
    <property type="match status" value="1"/>
</dbReference>
<feature type="non-terminal residue" evidence="2">
    <location>
        <position position="558"/>
    </location>
</feature>
<dbReference type="GO" id="GO:0043041">
    <property type="term" value="P:amino acid activation for nonribosomal peptide biosynthetic process"/>
    <property type="evidence" value="ECO:0007669"/>
    <property type="project" value="TreeGrafter"/>
</dbReference>
<name>A0A2P4SSK8_BAMTH</name>
<protein>
    <recommendedName>
        <fullName evidence="1">Carrier domain-containing protein</fullName>
    </recommendedName>
</protein>
<dbReference type="Proteomes" id="UP000237246">
    <property type="component" value="Unassembled WGS sequence"/>
</dbReference>
<evidence type="ECO:0000313" key="2">
    <source>
        <dbReference type="EMBL" id="POI27092.1"/>
    </source>
</evidence>
<sequence length="558" mass="62352">SIFEITQDDVLFLASPLTFDPSVVELFIALTSGASILIVPNAVKMMPVELSTALFNHHHVTVLQILSAFNLAKYAQSLPGSVKRSDFPVPLGSPLLGTTVEIRDANGSAVLEGEGQIFIGGEERICFLDDEIIVPQGTMRATGDFVRVQNAEIFFLGRKDNQIKRHGKRFNTECLQQAAEDLCQVEACAVTWYQQEKLILFVVPRGDLEERETLHELQKRLPTHGIPDELVQIKALPLTLHGKVDISELNKIYHYHLNSRRRDSKLSGVEELWERLQYLWKFVLGLLSDSSGISKDAVFLYSGGDSLKALQFYDEIEMLVGRGVPGLLEVILSRSIEEVYKHILKTLFPDEDQLINDDSVLKRKRSKNNREEVHRKYAKLKSEGYLKVAPGLISFIALSRGNHFFSMNFTKSFMQRSSTVQVGGESLQQPSLHAVTPSITKSHVQGHEKENRTLTITSKVNKTDCCSVQQTCAECSHVTTAELALHTRWKSNTRKCVDASPLIVISSKDEESASVFVGSHSHAMQAIDLDTGEVRWEKNLGDRIESSACVSKCGNFIV</sequence>
<dbReference type="SUPFAM" id="SSF56801">
    <property type="entry name" value="Acetyl-CoA synthetase-like"/>
    <property type="match status" value="1"/>
</dbReference>
<dbReference type="InterPro" id="IPR015943">
    <property type="entry name" value="WD40/YVTN_repeat-like_dom_sf"/>
</dbReference>
<reference evidence="2 3" key="1">
    <citation type="submission" date="2018-01" db="EMBL/GenBank/DDBJ databases">
        <title>Comparison of the Chinese Bamboo Partridge and Red Junglefowl genome sequences highlights the importance of demography in genome evolution.</title>
        <authorList>
            <person name="Tiley G.P."/>
            <person name="Kimball R.T."/>
            <person name="Braun E.L."/>
            <person name="Burleigh J.G."/>
        </authorList>
    </citation>
    <scope>NUCLEOTIDE SEQUENCE [LARGE SCALE GENOMIC DNA]</scope>
    <source>
        <strain evidence="2">RTK389</strain>
        <tissue evidence="2">Blood</tissue>
    </source>
</reference>
<dbReference type="OrthoDB" id="408177at2759"/>
<dbReference type="InterPro" id="IPR045851">
    <property type="entry name" value="AMP-bd_C_sf"/>
</dbReference>
<feature type="domain" description="Carrier" evidence="1">
    <location>
        <begin position="270"/>
        <end position="347"/>
    </location>
</feature>
<feature type="non-terminal residue" evidence="2">
    <location>
        <position position="1"/>
    </location>
</feature>
<proteinExistence type="predicted"/>
<dbReference type="AlphaFoldDB" id="A0A2P4SSK8"/>
<organism evidence="2 3">
    <name type="scientific">Bambusicola thoracicus</name>
    <name type="common">Chinese bamboo-partridge</name>
    <name type="synonym">Perdix thoracica</name>
    <dbReference type="NCBI Taxonomy" id="9083"/>
    <lineage>
        <taxon>Eukaryota</taxon>
        <taxon>Metazoa</taxon>
        <taxon>Chordata</taxon>
        <taxon>Craniata</taxon>
        <taxon>Vertebrata</taxon>
        <taxon>Euteleostomi</taxon>
        <taxon>Archelosauria</taxon>
        <taxon>Archosauria</taxon>
        <taxon>Dinosauria</taxon>
        <taxon>Saurischia</taxon>
        <taxon>Theropoda</taxon>
        <taxon>Coelurosauria</taxon>
        <taxon>Aves</taxon>
        <taxon>Neognathae</taxon>
        <taxon>Galloanserae</taxon>
        <taxon>Galliformes</taxon>
        <taxon>Phasianidae</taxon>
        <taxon>Perdicinae</taxon>
        <taxon>Bambusicola</taxon>
    </lineage>
</organism>
<accession>A0A2P4SSK8</accession>